<dbReference type="OrthoDB" id="9796554at2"/>
<feature type="domain" description="Thioredoxin" evidence="6">
    <location>
        <begin position="13"/>
        <end position="150"/>
    </location>
</feature>
<name>A0A1H1XHR3_9GAMM</name>
<dbReference type="Proteomes" id="UP000243413">
    <property type="component" value="Chromosome I"/>
</dbReference>
<evidence type="ECO:0000256" key="1">
    <source>
        <dbReference type="ARBA" id="ARBA00004196"/>
    </source>
</evidence>
<dbReference type="STRING" id="472181.SAMN05216271_3544"/>
<dbReference type="RefSeq" id="WP_092288142.1">
    <property type="nucleotide sequence ID" value="NZ_LT629763.1"/>
</dbReference>
<keyword evidence="2" id="KW-0201">Cytochrome c-type biogenesis</keyword>
<feature type="signal peptide" evidence="5">
    <location>
        <begin position="1"/>
        <end position="23"/>
    </location>
</feature>
<feature type="chain" id="PRO_5009265600" evidence="5">
    <location>
        <begin position="24"/>
        <end position="150"/>
    </location>
</feature>
<protein>
    <submittedName>
        <fullName evidence="7">Thiol-disulfide isomerase or thioredoxin</fullName>
    </submittedName>
</protein>
<evidence type="ECO:0000313" key="8">
    <source>
        <dbReference type="Proteomes" id="UP000243413"/>
    </source>
</evidence>
<dbReference type="GO" id="GO:0016853">
    <property type="term" value="F:isomerase activity"/>
    <property type="evidence" value="ECO:0007669"/>
    <property type="project" value="UniProtKB-KW"/>
</dbReference>
<dbReference type="PROSITE" id="PS51257">
    <property type="entry name" value="PROKAR_LIPOPROTEIN"/>
    <property type="match status" value="1"/>
</dbReference>
<dbReference type="InterPro" id="IPR036249">
    <property type="entry name" value="Thioredoxin-like_sf"/>
</dbReference>
<keyword evidence="3" id="KW-1015">Disulfide bond</keyword>
<evidence type="ECO:0000259" key="6">
    <source>
        <dbReference type="PROSITE" id="PS51352"/>
    </source>
</evidence>
<dbReference type="InterPro" id="IPR050553">
    <property type="entry name" value="Thioredoxin_ResA/DsbE_sf"/>
</dbReference>
<keyword evidence="7" id="KW-0413">Isomerase</keyword>
<accession>A0A1H1XHR3</accession>
<proteinExistence type="predicted"/>
<dbReference type="GO" id="GO:0030313">
    <property type="term" value="C:cell envelope"/>
    <property type="evidence" value="ECO:0007669"/>
    <property type="project" value="UniProtKB-SubCell"/>
</dbReference>
<evidence type="ECO:0000256" key="3">
    <source>
        <dbReference type="ARBA" id="ARBA00023157"/>
    </source>
</evidence>
<dbReference type="GO" id="GO:0017004">
    <property type="term" value="P:cytochrome complex assembly"/>
    <property type="evidence" value="ECO:0007669"/>
    <property type="project" value="UniProtKB-KW"/>
</dbReference>
<keyword evidence="4" id="KW-0676">Redox-active center</keyword>
<gene>
    <name evidence="7" type="ORF">SAMN05216271_3544</name>
</gene>
<dbReference type="CDD" id="cd02966">
    <property type="entry name" value="TlpA_like_family"/>
    <property type="match status" value="1"/>
</dbReference>
<dbReference type="PROSITE" id="PS51352">
    <property type="entry name" value="THIOREDOXIN_2"/>
    <property type="match status" value="1"/>
</dbReference>
<organism evidence="7 8">
    <name type="scientific">Halopseudomonas sabulinigri</name>
    <dbReference type="NCBI Taxonomy" id="472181"/>
    <lineage>
        <taxon>Bacteria</taxon>
        <taxon>Pseudomonadati</taxon>
        <taxon>Pseudomonadota</taxon>
        <taxon>Gammaproteobacteria</taxon>
        <taxon>Pseudomonadales</taxon>
        <taxon>Pseudomonadaceae</taxon>
        <taxon>Halopseudomonas</taxon>
    </lineage>
</organism>
<dbReference type="Gene3D" id="3.40.30.10">
    <property type="entry name" value="Glutaredoxin"/>
    <property type="match status" value="1"/>
</dbReference>
<dbReference type="PANTHER" id="PTHR42852:SF6">
    <property type="entry name" value="THIOL:DISULFIDE INTERCHANGE PROTEIN DSBE"/>
    <property type="match status" value="1"/>
</dbReference>
<sequence length="150" mass="16440">MVYECRRLLIATLAFLLAACEPAGWIDQHGNQITDDALRGQRTVVNYWAQWCAPCRQELPELNRLARSFPAVRVIGIDFDGATGDALLAASEEMGIEFAVLGHDFAESRGLAKPEVLPTTYILDEQGALLHTLHGPQHYDDIAPLLAPGS</sequence>
<dbReference type="InterPro" id="IPR013766">
    <property type="entry name" value="Thioredoxin_domain"/>
</dbReference>
<reference evidence="8" key="1">
    <citation type="submission" date="2016-10" db="EMBL/GenBank/DDBJ databases">
        <authorList>
            <person name="Varghese N."/>
            <person name="Submissions S."/>
        </authorList>
    </citation>
    <scope>NUCLEOTIDE SEQUENCE [LARGE SCALE GENOMIC DNA]</scope>
    <source>
        <strain evidence="8">JCM 14963</strain>
    </source>
</reference>
<dbReference type="EMBL" id="LT629763">
    <property type="protein sequence ID" value="SDT08359.1"/>
    <property type="molecule type" value="Genomic_DNA"/>
</dbReference>
<dbReference type="SUPFAM" id="SSF52833">
    <property type="entry name" value="Thioredoxin-like"/>
    <property type="match status" value="1"/>
</dbReference>
<dbReference type="GO" id="GO:0016209">
    <property type="term" value="F:antioxidant activity"/>
    <property type="evidence" value="ECO:0007669"/>
    <property type="project" value="InterPro"/>
</dbReference>
<dbReference type="GO" id="GO:0015036">
    <property type="term" value="F:disulfide oxidoreductase activity"/>
    <property type="evidence" value="ECO:0007669"/>
    <property type="project" value="UniProtKB-ARBA"/>
</dbReference>
<comment type="subcellular location">
    <subcellularLocation>
        <location evidence="1">Cell envelope</location>
    </subcellularLocation>
</comment>
<dbReference type="PANTHER" id="PTHR42852">
    <property type="entry name" value="THIOL:DISULFIDE INTERCHANGE PROTEIN DSBE"/>
    <property type="match status" value="1"/>
</dbReference>
<dbReference type="AlphaFoldDB" id="A0A1H1XHR3"/>
<dbReference type="Pfam" id="PF00578">
    <property type="entry name" value="AhpC-TSA"/>
    <property type="match status" value="1"/>
</dbReference>
<keyword evidence="5" id="KW-0732">Signal</keyword>
<evidence type="ECO:0000256" key="2">
    <source>
        <dbReference type="ARBA" id="ARBA00022748"/>
    </source>
</evidence>
<evidence type="ECO:0000313" key="7">
    <source>
        <dbReference type="EMBL" id="SDT08359.1"/>
    </source>
</evidence>
<evidence type="ECO:0000256" key="4">
    <source>
        <dbReference type="ARBA" id="ARBA00023284"/>
    </source>
</evidence>
<dbReference type="InterPro" id="IPR000866">
    <property type="entry name" value="AhpC/TSA"/>
</dbReference>
<dbReference type="InterPro" id="IPR017937">
    <property type="entry name" value="Thioredoxin_CS"/>
</dbReference>
<dbReference type="PROSITE" id="PS00194">
    <property type="entry name" value="THIOREDOXIN_1"/>
    <property type="match status" value="1"/>
</dbReference>
<evidence type="ECO:0000256" key="5">
    <source>
        <dbReference type="SAM" id="SignalP"/>
    </source>
</evidence>